<reference evidence="1 3" key="1">
    <citation type="submission" date="2018-05" db="EMBL/GenBank/DDBJ databases">
        <title>Legionella qingyii sp.nov., whole genome shotgun sequence.</title>
        <authorList>
            <person name="Wu H."/>
            <person name="Zhu Q."/>
            <person name="Hu C."/>
        </authorList>
    </citation>
    <scope>NUCLEOTIDE SEQUENCE [LARGE SCALE GENOMIC DNA]</scope>
    <source>
        <strain evidence="1 3">HEB18</strain>
    </source>
</reference>
<dbReference type="AlphaFoldDB" id="A0A317TZG1"/>
<dbReference type="Proteomes" id="UP000247152">
    <property type="component" value="Unassembled WGS sequence"/>
</dbReference>
<evidence type="ECO:0000313" key="1">
    <source>
        <dbReference type="EMBL" id="PWY55114.1"/>
    </source>
</evidence>
<dbReference type="SUPFAM" id="SSF69322">
    <property type="entry name" value="Tricorn protease domain 2"/>
    <property type="match status" value="1"/>
</dbReference>
<comment type="caution">
    <text evidence="1">The sequence shown here is derived from an EMBL/GenBank/DDBJ whole genome shotgun (WGS) entry which is preliminary data.</text>
</comment>
<sequence length="289" mass="32546">MLEKKESTDTEQQNSKMDQLPVELLVHLFSFFNNKEKRVAKGVSHSFNDVIEKFFTHKNNISSTYYAHRDGYVSSFILLPGHRIVFSVVLEKTTCSSSAGLVFFNCEDNQIKEVSLIQDYENNGKLAHLHALPNGDLVALLDQANKHEPLYILVLNGKTGEEKNRILLPKKPGKESPSLEELQVLSSNECIAVCYSGDCYLINIDKSVAQKITLEHAKKLSKHKYSLFEGRPGQALNIYELPDGNKLSIRQRLPHDTLGSGGNLSISLAETSKKLFSNEDDFKDVIYKK</sequence>
<gene>
    <name evidence="1" type="ORF">DGG96_13100</name>
    <name evidence="2" type="ORF">ELY20_03115</name>
</gene>
<evidence type="ECO:0008006" key="5">
    <source>
        <dbReference type="Google" id="ProtNLM"/>
    </source>
</evidence>
<dbReference type="Proteomes" id="UP000287374">
    <property type="component" value="Unassembled WGS sequence"/>
</dbReference>
<keyword evidence="4" id="KW-1185">Reference proteome</keyword>
<organism evidence="1 3">
    <name type="scientific">Legionella qingyii</name>
    <dbReference type="NCBI Taxonomy" id="2184757"/>
    <lineage>
        <taxon>Bacteria</taxon>
        <taxon>Pseudomonadati</taxon>
        <taxon>Pseudomonadota</taxon>
        <taxon>Gammaproteobacteria</taxon>
        <taxon>Legionellales</taxon>
        <taxon>Legionellaceae</taxon>
        <taxon>Legionella</taxon>
    </lineage>
</organism>
<dbReference type="OrthoDB" id="5657161at2"/>
<name>A0A317TZG1_9GAMM</name>
<dbReference type="EMBL" id="QHJG01000021">
    <property type="protein sequence ID" value="PWY55114.1"/>
    <property type="molecule type" value="Genomic_DNA"/>
</dbReference>
<proteinExistence type="predicted"/>
<protein>
    <recommendedName>
        <fullName evidence="5">F-box domain-containing protein</fullName>
    </recommendedName>
</protein>
<evidence type="ECO:0000313" key="3">
    <source>
        <dbReference type="Proteomes" id="UP000247152"/>
    </source>
</evidence>
<dbReference type="RefSeq" id="WP_110143105.1">
    <property type="nucleotide sequence ID" value="NZ_QHJG01000021.1"/>
</dbReference>
<evidence type="ECO:0000313" key="4">
    <source>
        <dbReference type="Proteomes" id="UP000287374"/>
    </source>
</evidence>
<dbReference type="InterPro" id="IPR036047">
    <property type="entry name" value="F-box-like_dom_sf"/>
</dbReference>
<evidence type="ECO:0000313" key="2">
    <source>
        <dbReference type="EMBL" id="RUR25463.1"/>
    </source>
</evidence>
<accession>A0A317TZG1</accession>
<reference evidence="2 4" key="2">
    <citation type="submission" date="2018-12" db="EMBL/GenBank/DDBJ databases">
        <title>Legionella sp,whole genome shotgun sequence.</title>
        <authorList>
            <person name="Wu H."/>
        </authorList>
    </citation>
    <scope>NUCLEOTIDE SEQUENCE [LARGE SCALE GENOMIC DNA]</scope>
    <source>
        <strain evidence="4">km489</strain>
        <strain evidence="2">Km489</strain>
    </source>
</reference>
<dbReference type="EMBL" id="RZGX01000003">
    <property type="protein sequence ID" value="RUR25463.1"/>
    <property type="molecule type" value="Genomic_DNA"/>
</dbReference>
<dbReference type="SUPFAM" id="SSF81383">
    <property type="entry name" value="F-box domain"/>
    <property type="match status" value="1"/>
</dbReference>